<gene>
    <name evidence="7" type="ORF">LTR77_007564</name>
</gene>
<evidence type="ECO:0000256" key="3">
    <source>
        <dbReference type="ARBA" id="ARBA00022630"/>
    </source>
</evidence>
<dbReference type="PROSITE" id="PS51387">
    <property type="entry name" value="FAD_PCMH"/>
    <property type="match status" value="1"/>
</dbReference>
<organism evidence="7 8">
    <name type="scientific">Saxophila tyrrhenica</name>
    <dbReference type="NCBI Taxonomy" id="1690608"/>
    <lineage>
        <taxon>Eukaryota</taxon>
        <taxon>Fungi</taxon>
        <taxon>Dikarya</taxon>
        <taxon>Ascomycota</taxon>
        <taxon>Pezizomycotina</taxon>
        <taxon>Dothideomycetes</taxon>
        <taxon>Dothideomycetidae</taxon>
        <taxon>Mycosphaerellales</taxon>
        <taxon>Extremaceae</taxon>
        <taxon>Saxophila</taxon>
    </lineage>
</organism>
<evidence type="ECO:0000313" key="8">
    <source>
        <dbReference type="Proteomes" id="UP001337655"/>
    </source>
</evidence>
<dbReference type="EMBL" id="JAVRRT010000012">
    <property type="protein sequence ID" value="KAK5166835.1"/>
    <property type="molecule type" value="Genomic_DNA"/>
</dbReference>
<dbReference type="PROSITE" id="PS00862">
    <property type="entry name" value="OX2_COVAL_FAD"/>
    <property type="match status" value="1"/>
</dbReference>
<accession>A0AAV9P684</accession>
<dbReference type="InterPro" id="IPR006093">
    <property type="entry name" value="Oxy_OxRdtase_FAD_BS"/>
</dbReference>
<proteinExistence type="inferred from homology"/>
<dbReference type="RefSeq" id="XP_064656643.1">
    <property type="nucleotide sequence ID" value="XM_064804801.1"/>
</dbReference>
<dbReference type="PANTHER" id="PTHR42973:SF39">
    <property type="entry name" value="FAD-BINDING PCMH-TYPE DOMAIN-CONTAINING PROTEIN"/>
    <property type="match status" value="1"/>
</dbReference>
<dbReference type="Gene3D" id="3.30.465.10">
    <property type="match status" value="2"/>
</dbReference>
<reference evidence="7 8" key="1">
    <citation type="submission" date="2023-08" db="EMBL/GenBank/DDBJ databases">
        <title>Black Yeasts Isolated from many extreme environments.</title>
        <authorList>
            <person name="Coleine C."/>
            <person name="Stajich J.E."/>
            <person name="Selbmann L."/>
        </authorList>
    </citation>
    <scope>NUCLEOTIDE SEQUENCE [LARGE SCALE GENOMIC DNA]</scope>
    <source>
        <strain evidence="7 8">CCFEE 5935</strain>
    </source>
</reference>
<dbReference type="InterPro" id="IPR016169">
    <property type="entry name" value="FAD-bd_PCMH_sub2"/>
</dbReference>
<keyword evidence="4" id="KW-0274">FAD</keyword>
<dbReference type="InterPro" id="IPR050416">
    <property type="entry name" value="FAD-linked_Oxidoreductase"/>
</dbReference>
<keyword evidence="8" id="KW-1185">Reference proteome</keyword>
<comment type="cofactor">
    <cofactor evidence="1">
        <name>FAD</name>
        <dbReference type="ChEBI" id="CHEBI:57692"/>
    </cofactor>
</comment>
<dbReference type="PANTHER" id="PTHR42973">
    <property type="entry name" value="BINDING OXIDOREDUCTASE, PUTATIVE (AFU_ORTHOLOGUE AFUA_1G17690)-RELATED"/>
    <property type="match status" value="1"/>
</dbReference>
<keyword evidence="3" id="KW-0285">Flavoprotein</keyword>
<dbReference type="InterPro" id="IPR006094">
    <property type="entry name" value="Oxid_FAD_bind_N"/>
</dbReference>
<keyword evidence="5" id="KW-0560">Oxidoreductase</keyword>
<dbReference type="SUPFAM" id="SSF56176">
    <property type="entry name" value="FAD-binding/transporter-associated domain-like"/>
    <property type="match status" value="1"/>
</dbReference>
<evidence type="ECO:0000256" key="1">
    <source>
        <dbReference type="ARBA" id="ARBA00001974"/>
    </source>
</evidence>
<evidence type="ECO:0000256" key="5">
    <source>
        <dbReference type="ARBA" id="ARBA00023002"/>
    </source>
</evidence>
<dbReference type="GeneID" id="89928900"/>
<dbReference type="Gene3D" id="3.40.462.20">
    <property type="match status" value="1"/>
</dbReference>
<evidence type="ECO:0000259" key="6">
    <source>
        <dbReference type="PROSITE" id="PS51387"/>
    </source>
</evidence>
<dbReference type="GO" id="GO:0071949">
    <property type="term" value="F:FAD binding"/>
    <property type="evidence" value="ECO:0007669"/>
    <property type="project" value="InterPro"/>
</dbReference>
<sequence length="557" mass="63902">MATIQNFSGLQYPNSKDPLLQQAWRNNNYQYATSTHQIDHDMHPGLILQPKNEQDIITAVRYAEEKKLAIAIASGGHQYSGACSTSGSNILLDLKKTFLDPKNDLRILHREEVQQMVQRVIKDPEIQQTKNDKTFVNASVSWNLGSFNGFLKQNKLFVPHGQCTDVRVGGHAQTGGYGQLGRSFGLFGDHIWEIRLVDHNAEIKVVDKASDPELFWAILGGSPGNFGVITHYTIEVHRDSEYDFIGADGPRGIKAVWWYNQSTVEALLDKVAEMADTPDFPRNYDLCVSVLSSDFPLLHLVPELDGIMKRDHPDIFGYDGMPSWPPCIILYAQWAPLAENDRYDPKWFADLANAGKWRLHIDEFGKDTPKRMSEMTGEWIFRDIREFDHPYEKRSYLTNSTTLGRDGWVKQVSDRIDEILRPSFKEEFLQCWLSCQIQCFGGEKSMFCRNADNGTSYSWRDSTVCCVLDCFVESSYKHVAEKWQEENDRVMNGPQGCFSRQDRRVLWGSYGEFDLHKARRYYYEDDAKYERLQKVRARADPDGTFTANTFAVRRAGT</sequence>
<dbReference type="Proteomes" id="UP001337655">
    <property type="component" value="Unassembled WGS sequence"/>
</dbReference>
<comment type="caution">
    <text evidence="7">The sequence shown here is derived from an EMBL/GenBank/DDBJ whole genome shotgun (WGS) entry which is preliminary data.</text>
</comment>
<dbReference type="InterPro" id="IPR036318">
    <property type="entry name" value="FAD-bd_PCMH-like_sf"/>
</dbReference>
<evidence type="ECO:0000256" key="4">
    <source>
        <dbReference type="ARBA" id="ARBA00022827"/>
    </source>
</evidence>
<feature type="domain" description="FAD-binding PCMH-type" evidence="6">
    <location>
        <begin position="40"/>
        <end position="239"/>
    </location>
</feature>
<evidence type="ECO:0000256" key="2">
    <source>
        <dbReference type="ARBA" id="ARBA00005466"/>
    </source>
</evidence>
<protein>
    <recommendedName>
        <fullName evidence="6">FAD-binding PCMH-type domain-containing protein</fullName>
    </recommendedName>
</protein>
<evidence type="ECO:0000313" key="7">
    <source>
        <dbReference type="EMBL" id="KAK5166835.1"/>
    </source>
</evidence>
<dbReference type="Pfam" id="PF01565">
    <property type="entry name" value="FAD_binding_4"/>
    <property type="match status" value="1"/>
</dbReference>
<name>A0AAV9P684_9PEZI</name>
<dbReference type="GO" id="GO:0016491">
    <property type="term" value="F:oxidoreductase activity"/>
    <property type="evidence" value="ECO:0007669"/>
    <property type="project" value="UniProtKB-KW"/>
</dbReference>
<dbReference type="AlphaFoldDB" id="A0AAV9P684"/>
<comment type="similarity">
    <text evidence="2">Belongs to the oxygen-dependent FAD-linked oxidoreductase family.</text>
</comment>
<dbReference type="InterPro" id="IPR016166">
    <property type="entry name" value="FAD-bd_PCMH"/>
</dbReference>